<reference evidence="1" key="1">
    <citation type="submission" date="2022-04" db="EMBL/GenBank/DDBJ databases">
        <title>Genome of the entomopathogenic fungus Entomophthora muscae.</title>
        <authorList>
            <person name="Elya C."/>
            <person name="Lovett B.R."/>
            <person name="Lee E."/>
            <person name="Macias A.M."/>
            <person name="Hajek A.E."/>
            <person name="De Bivort B.L."/>
            <person name="Kasson M.T."/>
            <person name="De Fine Licht H.H."/>
            <person name="Stajich J.E."/>
        </authorList>
    </citation>
    <scope>NUCLEOTIDE SEQUENCE</scope>
    <source>
        <strain evidence="1">Berkeley</strain>
    </source>
</reference>
<protein>
    <submittedName>
        <fullName evidence="1">Uncharacterized protein</fullName>
    </submittedName>
</protein>
<proteinExistence type="predicted"/>
<evidence type="ECO:0000313" key="1">
    <source>
        <dbReference type="EMBL" id="KAJ9077540.1"/>
    </source>
</evidence>
<name>A0ACC2TSP1_9FUNG</name>
<keyword evidence="2" id="KW-1185">Reference proteome</keyword>
<dbReference type="Proteomes" id="UP001165960">
    <property type="component" value="Unassembled WGS sequence"/>
</dbReference>
<evidence type="ECO:0000313" key="2">
    <source>
        <dbReference type="Proteomes" id="UP001165960"/>
    </source>
</evidence>
<accession>A0ACC2TSP1</accession>
<organism evidence="1 2">
    <name type="scientific">Entomophthora muscae</name>
    <dbReference type="NCBI Taxonomy" id="34485"/>
    <lineage>
        <taxon>Eukaryota</taxon>
        <taxon>Fungi</taxon>
        <taxon>Fungi incertae sedis</taxon>
        <taxon>Zoopagomycota</taxon>
        <taxon>Entomophthoromycotina</taxon>
        <taxon>Entomophthoromycetes</taxon>
        <taxon>Entomophthorales</taxon>
        <taxon>Entomophthoraceae</taxon>
        <taxon>Entomophthora</taxon>
    </lineage>
</organism>
<comment type="caution">
    <text evidence="1">The sequence shown here is derived from an EMBL/GenBank/DDBJ whole genome shotgun (WGS) entry which is preliminary data.</text>
</comment>
<sequence>MQFTQVTLVVLGLVGSTAGTESHSQEEKSVIRSAFNRAFALTNPSLTGVKRFAADDELNVEEEPIITTVASEEEAYHFADYGNVAYCGNTHLQDWDCKQCKEQVKLVHVANEPRYKGRAIIARDTVRKEIVLLFRGSHNIRNWLQNFVYEYSELKYAPGARVHKGFGDSSVALISHYSKALAFEMNEHPDHRLVIVGHSLGGAQAIISALELNYRMQIPFEKMSVFTYGQPRTGNVQFARYVNSRPMQVTRVVNESDMVPHSIPEYGGFIHHGTEMHIRNNKSIICSTKTLEDPTCSRSAFPKLSPSSHFLAWDKEVGSFSCMTMKLPLKMRS</sequence>
<dbReference type="EMBL" id="QTSX02002192">
    <property type="protein sequence ID" value="KAJ9077540.1"/>
    <property type="molecule type" value="Genomic_DNA"/>
</dbReference>
<gene>
    <name evidence="1" type="ORF">DSO57_1015732</name>
</gene>